<comment type="similarity">
    <text evidence="3">Belongs to the aldose epimerase family.</text>
</comment>
<name>A0A5J4PVH9_9ZZZZ</name>
<dbReference type="EC" id="5.1.3.3" evidence="4"/>
<dbReference type="InterPro" id="IPR008183">
    <property type="entry name" value="Aldose_1/G6P_1-epimerase"/>
</dbReference>
<dbReference type="GO" id="GO:0006006">
    <property type="term" value="P:glucose metabolic process"/>
    <property type="evidence" value="ECO:0007669"/>
    <property type="project" value="TreeGrafter"/>
</dbReference>
<dbReference type="PIRSF" id="PIRSF005096">
    <property type="entry name" value="GALM"/>
    <property type="match status" value="1"/>
</dbReference>
<dbReference type="GO" id="GO:0004034">
    <property type="term" value="F:aldose 1-epimerase activity"/>
    <property type="evidence" value="ECO:0007669"/>
    <property type="project" value="UniProtKB-EC"/>
</dbReference>
<dbReference type="UniPathway" id="UPA00242"/>
<proteinExistence type="inferred from homology"/>
<protein>
    <recommendedName>
        <fullName evidence="4">aldose 1-epimerase</fullName>
        <ecNumber evidence="4">5.1.3.3</ecNumber>
    </recommendedName>
</protein>
<dbReference type="PROSITE" id="PS00545">
    <property type="entry name" value="ALDOSE_1_EPIMERASE"/>
    <property type="match status" value="1"/>
</dbReference>
<dbReference type="Pfam" id="PF01263">
    <property type="entry name" value="Aldose_epim"/>
    <property type="match status" value="1"/>
</dbReference>
<dbReference type="CDD" id="cd09019">
    <property type="entry name" value="galactose_mutarotase_like"/>
    <property type="match status" value="1"/>
</dbReference>
<evidence type="ECO:0000256" key="2">
    <source>
        <dbReference type="ARBA" id="ARBA00005028"/>
    </source>
</evidence>
<dbReference type="EMBL" id="SNRY01006298">
    <property type="protein sequence ID" value="KAA6312920.1"/>
    <property type="molecule type" value="Genomic_DNA"/>
</dbReference>
<evidence type="ECO:0000256" key="1">
    <source>
        <dbReference type="ARBA" id="ARBA00001614"/>
    </source>
</evidence>
<dbReference type="PANTHER" id="PTHR10091:SF0">
    <property type="entry name" value="GALACTOSE MUTAROTASE"/>
    <property type="match status" value="1"/>
</dbReference>
<organism evidence="7">
    <name type="scientific">termite gut metagenome</name>
    <dbReference type="NCBI Taxonomy" id="433724"/>
    <lineage>
        <taxon>unclassified sequences</taxon>
        <taxon>metagenomes</taxon>
        <taxon>organismal metagenomes</taxon>
    </lineage>
</organism>
<keyword evidence="5 7" id="KW-0413">Isomerase</keyword>
<accession>A0A5J4PVH9</accession>
<dbReference type="InterPro" id="IPR047215">
    <property type="entry name" value="Galactose_mutarotase-like"/>
</dbReference>
<evidence type="ECO:0000256" key="4">
    <source>
        <dbReference type="ARBA" id="ARBA00013185"/>
    </source>
</evidence>
<dbReference type="NCBIfam" id="NF008277">
    <property type="entry name" value="PRK11055.1"/>
    <property type="match status" value="1"/>
</dbReference>
<dbReference type="InterPro" id="IPR015443">
    <property type="entry name" value="Aldose_1-epimerase"/>
</dbReference>
<gene>
    <name evidence="7" type="ORF">EZS27_036226</name>
</gene>
<comment type="pathway">
    <text evidence="2">Carbohydrate metabolism; hexose metabolism.</text>
</comment>
<evidence type="ECO:0000256" key="3">
    <source>
        <dbReference type="ARBA" id="ARBA00006206"/>
    </source>
</evidence>
<evidence type="ECO:0000313" key="7">
    <source>
        <dbReference type="EMBL" id="KAA6312920.1"/>
    </source>
</evidence>
<dbReference type="SUPFAM" id="SSF74650">
    <property type="entry name" value="Galactose mutarotase-like"/>
    <property type="match status" value="1"/>
</dbReference>
<dbReference type="InterPro" id="IPR011013">
    <property type="entry name" value="Gal_mutarotase_sf_dom"/>
</dbReference>
<keyword evidence="6" id="KW-0119">Carbohydrate metabolism</keyword>
<sequence>MNNILIKSVLYHKENTIDLIRITNDSDAYVEIMNYGAIIISIVVPNRNGKLENVALRYEDYNNYLSNPHLLGATVGRVANRISHASFTLNGIVYNLDKNDGNNSIHGGFNGFHKKIYNYYVENGKLILYTMSKEGEGGFPGNMKFSVSYSFSNNNELFIEYKASADKTTPINFTNHSYFNLSGKNPRILEDELQVNAEMYIESNREFLPTGRILPVEGTAFDFRTYAQIADKLKLKKDNLKGYNAYFVKRENHKARNPLASFRNVASGRVMDIYTSMPGILIYTGDFLSKTFMPFEGICFEAQYHPDGVNHPEFNPNILSPGEIKTDNIKYHFYLCKHT</sequence>
<dbReference type="Gene3D" id="2.70.98.10">
    <property type="match status" value="1"/>
</dbReference>
<comment type="catalytic activity">
    <reaction evidence="1">
        <text>alpha-D-glucose = beta-D-glucose</text>
        <dbReference type="Rhea" id="RHEA:10264"/>
        <dbReference type="ChEBI" id="CHEBI:15903"/>
        <dbReference type="ChEBI" id="CHEBI:17925"/>
        <dbReference type="EC" id="5.1.3.3"/>
    </reaction>
</comment>
<comment type="caution">
    <text evidence="7">The sequence shown here is derived from an EMBL/GenBank/DDBJ whole genome shotgun (WGS) entry which is preliminary data.</text>
</comment>
<evidence type="ECO:0000256" key="5">
    <source>
        <dbReference type="ARBA" id="ARBA00023235"/>
    </source>
</evidence>
<evidence type="ECO:0000256" key="6">
    <source>
        <dbReference type="ARBA" id="ARBA00023277"/>
    </source>
</evidence>
<dbReference type="GO" id="GO:0030246">
    <property type="term" value="F:carbohydrate binding"/>
    <property type="evidence" value="ECO:0007669"/>
    <property type="project" value="InterPro"/>
</dbReference>
<dbReference type="AlphaFoldDB" id="A0A5J4PVH9"/>
<dbReference type="InterPro" id="IPR018052">
    <property type="entry name" value="Ald1_epimerase_CS"/>
</dbReference>
<dbReference type="PANTHER" id="PTHR10091">
    <property type="entry name" value="ALDOSE-1-EPIMERASE"/>
    <property type="match status" value="1"/>
</dbReference>
<dbReference type="InterPro" id="IPR014718">
    <property type="entry name" value="GH-type_carb-bd"/>
</dbReference>
<dbReference type="GO" id="GO:0033499">
    <property type="term" value="P:galactose catabolic process via UDP-galactose, Leloir pathway"/>
    <property type="evidence" value="ECO:0007669"/>
    <property type="project" value="TreeGrafter"/>
</dbReference>
<reference evidence="7" key="1">
    <citation type="submission" date="2019-03" db="EMBL/GenBank/DDBJ databases">
        <title>Single cell metagenomics reveals metabolic interactions within the superorganism composed of flagellate Streblomastix strix and complex community of Bacteroidetes bacteria on its surface.</title>
        <authorList>
            <person name="Treitli S.C."/>
            <person name="Kolisko M."/>
            <person name="Husnik F."/>
            <person name="Keeling P."/>
            <person name="Hampl V."/>
        </authorList>
    </citation>
    <scope>NUCLEOTIDE SEQUENCE</scope>
    <source>
        <strain evidence="7">STM</strain>
    </source>
</reference>